<evidence type="ECO:0000313" key="11">
    <source>
        <dbReference type="EMBL" id="EPQ27244.1"/>
    </source>
</evidence>
<organism evidence="11 12">
    <name type="scientific">Pseudozyma flocculosa PF-1</name>
    <dbReference type="NCBI Taxonomy" id="1277687"/>
    <lineage>
        <taxon>Eukaryota</taxon>
        <taxon>Fungi</taxon>
        <taxon>Dikarya</taxon>
        <taxon>Basidiomycota</taxon>
        <taxon>Ustilaginomycotina</taxon>
        <taxon>Ustilaginomycetes</taxon>
        <taxon>Ustilaginales</taxon>
        <taxon>Ustilaginaceae</taxon>
        <taxon>Pseudozyma</taxon>
    </lineage>
</organism>
<dbReference type="Gene3D" id="1.50.40.10">
    <property type="entry name" value="Mitochondrial carrier domain"/>
    <property type="match status" value="2"/>
</dbReference>
<dbReference type="EMBL" id="KE361640">
    <property type="protein sequence ID" value="EPQ27244.1"/>
    <property type="molecule type" value="Genomic_DNA"/>
</dbReference>
<feature type="repeat" description="Solcar" evidence="8">
    <location>
        <begin position="374"/>
        <end position="460"/>
    </location>
</feature>
<gene>
    <name evidence="11" type="ORF">PFL1_05167</name>
</gene>
<dbReference type="OrthoDB" id="428293at2759"/>
<evidence type="ECO:0000256" key="5">
    <source>
        <dbReference type="ARBA" id="ARBA00022737"/>
    </source>
</evidence>
<keyword evidence="4 8" id="KW-0812">Transmembrane</keyword>
<keyword evidence="5" id="KW-0677">Repeat</keyword>
<dbReference type="InterPro" id="IPR018108">
    <property type="entry name" value="MCP_transmembrane"/>
</dbReference>
<comment type="subcellular location">
    <subcellularLocation>
        <location evidence="1">Membrane</location>
        <topology evidence="1">Multi-pass membrane protein</topology>
    </subcellularLocation>
</comment>
<evidence type="ECO:0000256" key="6">
    <source>
        <dbReference type="ARBA" id="ARBA00022989"/>
    </source>
</evidence>
<comment type="similarity">
    <text evidence="2 9">Belongs to the mitochondrial carrier (TC 2.A.29) family.</text>
</comment>
<dbReference type="KEGG" id="pfp:PFL1_05167"/>
<feature type="repeat" description="Solcar" evidence="8">
    <location>
        <begin position="87"/>
        <end position="223"/>
    </location>
</feature>
<dbReference type="RefSeq" id="XP_007880888.1">
    <property type="nucleotide sequence ID" value="XM_007882697.1"/>
</dbReference>
<dbReference type="PROSITE" id="PS50920">
    <property type="entry name" value="SOLCAR"/>
    <property type="match status" value="3"/>
</dbReference>
<dbReference type="AlphaFoldDB" id="A0A061H4B0"/>
<keyword evidence="3 9" id="KW-0813">Transport</keyword>
<dbReference type="GO" id="GO:0016020">
    <property type="term" value="C:membrane"/>
    <property type="evidence" value="ECO:0007669"/>
    <property type="project" value="UniProtKB-SubCell"/>
</dbReference>
<evidence type="ECO:0008006" key="13">
    <source>
        <dbReference type="Google" id="ProtNLM"/>
    </source>
</evidence>
<feature type="compositionally biased region" description="Polar residues" evidence="10">
    <location>
        <begin position="21"/>
        <end position="30"/>
    </location>
</feature>
<evidence type="ECO:0000256" key="2">
    <source>
        <dbReference type="ARBA" id="ARBA00006375"/>
    </source>
</evidence>
<dbReference type="GO" id="GO:0055085">
    <property type="term" value="P:transmembrane transport"/>
    <property type="evidence" value="ECO:0007669"/>
    <property type="project" value="InterPro"/>
</dbReference>
<keyword evidence="6" id="KW-1133">Transmembrane helix</keyword>
<name>A0A061H4B0_9BASI</name>
<accession>A0A061H4B0</accession>
<dbReference type="Proteomes" id="UP000053664">
    <property type="component" value="Unassembled WGS sequence"/>
</dbReference>
<dbReference type="InterPro" id="IPR044712">
    <property type="entry name" value="SLC25A32-like"/>
</dbReference>
<evidence type="ECO:0000256" key="9">
    <source>
        <dbReference type="RuleBase" id="RU000488"/>
    </source>
</evidence>
<dbReference type="GO" id="GO:0006862">
    <property type="term" value="P:nucleotide transport"/>
    <property type="evidence" value="ECO:0007669"/>
    <property type="project" value="InterPro"/>
</dbReference>
<feature type="repeat" description="Solcar" evidence="8">
    <location>
        <begin position="241"/>
        <end position="344"/>
    </location>
</feature>
<feature type="region of interest" description="Disordered" evidence="10">
    <location>
        <begin position="1"/>
        <end position="80"/>
    </location>
</feature>
<protein>
    <recommendedName>
        <fullName evidence="13">FAD carrier protein FLX1</fullName>
    </recommendedName>
</protein>
<dbReference type="PANTHER" id="PTHR45683">
    <property type="entry name" value="MITOCHONDRIAL NICOTINAMIDE ADENINE DINUCLEOTIDE TRANSPORTER 1-RELATED-RELATED"/>
    <property type="match status" value="1"/>
</dbReference>
<evidence type="ECO:0000256" key="4">
    <source>
        <dbReference type="ARBA" id="ARBA00022692"/>
    </source>
</evidence>
<dbReference type="HOGENOM" id="CLU_015166_6_4_1"/>
<evidence type="ECO:0000256" key="7">
    <source>
        <dbReference type="ARBA" id="ARBA00023136"/>
    </source>
</evidence>
<sequence length="481" mass="50473">MSGRPASSLVTPTPAPPDDQPSISTPDNAVTSAFASSSSATSPLAAASSSSSSSSGSGSPKAMSASSSSTSSASTSNAPTTPPFFPTHAIDHAFAGIAAGAAATVCMNPLDLIKTKFQVDTTKPRSLRFRASDVAGASVKGKERALPGATPSQATLAGGARTAKGWRYYALGGKVGHDMISALNDIVRTDGWKGLYRGLSPNVVGNSASWGLYFLWYTMIKDYMAGDLPTGLDSDGQKQQLSAGQHLLAASESGAVTALMTNPIWVVKTRMFTTPASSLANATTSAATDGGRAAPEVYRGLWHGLTSIARNEGIRGLYKGAGLALFGVSNGAIQFMAYEELKKWRTTVALRKMRSAGGGAGAGGARADGDKIMLSNIEYIVMSGTSKVAAILLTYPYQVIRSRIQNHATSHIYPNIPTCIRLTYTQEGLRAFYKGLVPNLVRILPGTCVTFVVYENVSWGLRGLAQRRERKREAQAVTVQS</sequence>
<dbReference type="SUPFAM" id="SSF103506">
    <property type="entry name" value="Mitochondrial carrier"/>
    <property type="match status" value="1"/>
</dbReference>
<reference evidence="11 12" key="1">
    <citation type="journal article" date="2013" name="Plant Cell">
        <title>The transition from a phytopathogenic smut ancestor to an anamorphic biocontrol agent deciphered by comparative whole-genome analysis.</title>
        <authorList>
            <person name="Lefebvre F."/>
            <person name="Joly D.L."/>
            <person name="Labbe C."/>
            <person name="Teichmann B."/>
            <person name="Linning R."/>
            <person name="Belzile F."/>
            <person name="Bakkeren G."/>
            <person name="Belanger R.R."/>
        </authorList>
    </citation>
    <scope>NUCLEOTIDE SEQUENCE [LARGE SCALE GENOMIC DNA]</scope>
    <source>
        <strain evidence="11 12">PF-1</strain>
    </source>
</reference>
<dbReference type="eggNOG" id="KOG0764">
    <property type="taxonomic scope" value="Eukaryota"/>
</dbReference>
<feature type="compositionally biased region" description="Low complexity" evidence="10">
    <location>
        <begin position="31"/>
        <end position="79"/>
    </location>
</feature>
<dbReference type="GeneID" id="19319265"/>
<dbReference type="InterPro" id="IPR023395">
    <property type="entry name" value="MCP_dom_sf"/>
</dbReference>
<evidence type="ECO:0000313" key="12">
    <source>
        <dbReference type="Proteomes" id="UP000053664"/>
    </source>
</evidence>
<evidence type="ECO:0000256" key="3">
    <source>
        <dbReference type="ARBA" id="ARBA00022448"/>
    </source>
</evidence>
<keyword evidence="7 8" id="KW-0472">Membrane</keyword>
<dbReference type="Pfam" id="PF00153">
    <property type="entry name" value="Mito_carr"/>
    <property type="match status" value="4"/>
</dbReference>
<evidence type="ECO:0000256" key="8">
    <source>
        <dbReference type="PROSITE-ProRule" id="PRU00282"/>
    </source>
</evidence>
<evidence type="ECO:0000256" key="10">
    <source>
        <dbReference type="SAM" id="MobiDB-lite"/>
    </source>
</evidence>
<evidence type="ECO:0000256" key="1">
    <source>
        <dbReference type="ARBA" id="ARBA00004141"/>
    </source>
</evidence>
<proteinExistence type="inferred from homology"/>